<dbReference type="Proteomes" id="UP001595766">
    <property type="component" value="Unassembled WGS sequence"/>
</dbReference>
<feature type="signal peptide" evidence="1">
    <location>
        <begin position="1"/>
        <end position="19"/>
    </location>
</feature>
<dbReference type="PROSITE" id="PS51257">
    <property type="entry name" value="PROKAR_LIPOPROTEIN"/>
    <property type="match status" value="1"/>
</dbReference>
<dbReference type="EMBL" id="JBHSAV010000017">
    <property type="protein sequence ID" value="MFC3975878.1"/>
    <property type="molecule type" value="Genomic_DNA"/>
</dbReference>
<evidence type="ECO:0000313" key="2">
    <source>
        <dbReference type="EMBL" id="MFC3975878.1"/>
    </source>
</evidence>
<gene>
    <name evidence="2" type="ORF">ACFOUP_05795</name>
</gene>
<protein>
    <recommendedName>
        <fullName evidence="4">DUF4843 domain-containing protein</fullName>
    </recommendedName>
</protein>
<comment type="caution">
    <text evidence="2">The sequence shown here is derived from an EMBL/GenBank/DDBJ whole genome shotgun (WGS) entry which is preliminary data.</text>
</comment>
<name>A0ABV8EL70_9BACT</name>
<keyword evidence="3" id="KW-1185">Reference proteome</keyword>
<sequence length="157" mass="17444">MKKLLYVFAILFSTACLTACFEDNEDKFLYRTLTVEFQDAVITNPAAGFDYPLVATLRNNAGIRTFQVNLFGGLSSQDQIIPVRFISNESTAVEGTHFSFTNTAEVIIPAGEAIAFFSITVPELTNSSAVRAVFELQPNASVKVNENYRKIAIDFRR</sequence>
<evidence type="ECO:0000313" key="3">
    <source>
        <dbReference type="Proteomes" id="UP001595766"/>
    </source>
</evidence>
<dbReference type="RefSeq" id="WP_241293249.1">
    <property type="nucleotide sequence ID" value="NZ_JAKZGR010000004.1"/>
</dbReference>
<feature type="chain" id="PRO_5045888184" description="DUF4843 domain-containing protein" evidence="1">
    <location>
        <begin position="20"/>
        <end position="157"/>
    </location>
</feature>
<evidence type="ECO:0008006" key="4">
    <source>
        <dbReference type="Google" id="ProtNLM"/>
    </source>
</evidence>
<keyword evidence="1" id="KW-0732">Signal</keyword>
<reference evidence="3" key="1">
    <citation type="journal article" date="2019" name="Int. J. Syst. Evol. Microbiol.">
        <title>The Global Catalogue of Microorganisms (GCM) 10K type strain sequencing project: providing services to taxonomists for standard genome sequencing and annotation.</title>
        <authorList>
            <consortium name="The Broad Institute Genomics Platform"/>
            <consortium name="The Broad Institute Genome Sequencing Center for Infectious Disease"/>
            <person name="Wu L."/>
            <person name="Ma J."/>
        </authorList>
    </citation>
    <scope>NUCLEOTIDE SEQUENCE [LARGE SCALE GENOMIC DNA]</scope>
    <source>
        <strain evidence="3">CECT 8551</strain>
    </source>
</reference>
<evidence type="ECO:0000256" key="1">
    <source>
        <dbReference type="SAM" id="SignalP"/>
    </source>
</evidence>
<accession>A0ABV8EL70</accession>
<organism evidence="2 3">
    <name type="scientific">Belliella kenyensis</name>
    <dbReference type="NCBI Taxonomy" id="1472724"/>
    <lineage>
        <taxon>Bacteria</taxon>
        <taxon>Pseudomonadati</taxon>
        <taxon>Bacteroidota</taxon>
        <taxon>Cytophagia</taxon>
        <taxon>Cytophagales</taxon>
        <taxon>Cyclobacteriaceae</taxon>
        <taxon>Belliella</taxon>
    </lineage>
</organism>
<proteinExistence type="predicted"/>